<evidence type="ECO:0000313" key="2">
    <source>
        <dbReference type="Proteomes" id="UP001307760"/>
    </source>
</evidence>
<name>A0ABU7NKX4_9ACTN</name>
<dbReference type="EMBL" id="JAZBJP010000002">
    <property type="protein sequence ID" value="MEE4419538.1"/>
    <property type="molecule type" value="Genomic_DNA"/>
</dbReference>
<dbReference type="Proteomes" id="UP001307760">
    <property type="component" value="Unassembled WGS sequence"/>
</dbReference>
<proteinExistence type="predicted"/>
<organism evidence="1 2">
    <name type="scientific">Streptomyces bugieae</name>
    <dbReference type="NCBI Taxonomy" id="3098223"/>
    <lineage>
        <taxon>Bacteria</taxon>
        <taxon>Bacillati</taxon>
        <taxon>Actinomycetota</taxon>
        <taxon>Actinomycetes</taxon>
        <taxon>Kitasatosporales</taxon>
        <taxon>Streptomycetaceae</taxon>
        <taxon>Streptomyces</taxon>
    </lineage>
</organism>
<protein>
    <submittedName>
        <fullName evidence="1">Uncharacterized protein</fullName>
    </submittedName>
</protein>
<keyword evidence="2" id="KW-1185">Reference proteome</keyword>
<gene>
    <name evidence="1" type="ORF">V2J85_09255</name>
</gene>
<evidence type="ECO:0000313" key="1">
    <source>
        <dbReference type="EMBL" id="MEE4419538.1"/>
    </source>
</evidence>
<comment type="caution">
    <text evidence="1">The sequence shown here is derived from an EMBL/GenBank/DDBJ whole genome shotgun (WGS) entry which is preliminary data.</text>
</comment>
<sequence>MSKIDAAQKKRDRDGQRTVCAACGHPATAVDQLLVADGFRIHRSHTTDPRSGYYRGKR</sequence>
<reference evidence="1 2" key="1">
    <citation type="submission" date="2023-12" db="EMBL/GenBank/DDBJ databases">
        <title>30 novel species of actinomycetes from the DSMZ collection.</title>
        <authorList>
            <person name="Nouioui I."/>
        </authorList>
    </citation>
    <scope>NUCLEOTIDE SEQUENCE [LARGE SCALE GENOMIC DNA]</scope>
    <source>
        <strain evidence="1 2">DSM 41528</strain>
    </source>
</reference>
<accession>A0ABU7NKX4</accession>
<dbReference type="RefSeq" id="WP_330821204.1">
    <property type="nucleotide sequence ID" value="NZ_JAZBJP010000002.1"/>
</dbReference>